<dbReference type="RefSeq" id="WP_125123693.1">
    <property type="nucleotide sequence ID" value="NZ_AP025334.1"/>
</dbReference>
<evidence type="ECO:0000256" key="3">
    <source>
        <dbReference type="ARBA" id="ARBA00023163"/>
    </source>
</evidence>
<dbReference type="Proteomes" id="UP001320460">
    <property type="component" value="Chromosome"/>
</dbReference>
<sequence length="200" mass="21471">MTKKVNIPTDSGADLQTVSQAVAVRIKAFRQQQKLSLDELSRRAGVSKGMLVEIEKCLANPSIAMLCKIAAAMGVSVADIVDVASKPAVHLIDAGDIPVLWHGDKGGSARLLAGTSGPDMLEMWRWHLFPGERFSSPGHPTGTFELLHVEQGTLTVTVDETVLAVTHGSSAVARTDAPHAYANDSDEEVWFTMTVSERHS</sequence>
<evidence type="ECO:0000259" key="4">
    <source>
        <dbReference type="PROSITE" id="PS50943"/>
    </source>
</evidence>
<dbReference type="Pfam" id="PF07883">
    <property type="entry name" value="Cupin_2"/>
    <property type="match status" value="1"/>
</dbReference>
<evidence type="ECO:0000256" key="1">
    <source>
        <dbReference type="ARBA" id="ARBA00023015"/>
    </source>
</evidence>
<dbReference type="InterPro" id="IPR014710">
    <property type="entry name" value="RmlC-like_jellyroll"/>
</dbReference>
<keyword evidence="3" id="KW-0804">Transcription</keyword>
<evidence type="ECO:0000256" key="2">
    <source>
        <dbReference type="ARBA" id="ARBA00023125"/>
    </source>
</evidence>
<proteinExistence type="predicted"/>
<dbReference type="SUPFAM" id="SSF51182">
    <property type="entry name" value="RmlC-like cupins"/>
    <property type="match status" value="1"/>
</dbReference>
<keyword evidence="6" id="KW-1185">Reference proteome</keyword>
<dbReference type="InterPro" id="IPR011051">
    <property type="entry name" value="RmlC_Cupin_sf"/>
</dbReference>
<dbReference type="PROSITE" id="PS50943">
    <property type="entry name" value="HTH_CROC1"/>
    <property type="match status" value="1"/>
</dbReference>
<accession>A0ABM7VNI1</accession>
<dbReference type="PANTHER" id="PTHR46797:SF23">
    <property type="entry name" value="HTH-TYPE TRANSCRIPTIONAL REGULATOR SUTR"/>
    <property type="match status" value="1"/>
</dbReference>
<feature type="domain" description="HTH cro/C1-type" evidence="4">
    <location>
        <begin position="26"/>
        <end position="80"/>
    </location>
</feature>
<dbReference type="Pfam" id="PF01381">
    <property type="entry name" value="HTH_3"/>
    <property type="match status" value="1"/>
</dbReference>
<dbReference type="SUPFAM" id="SSF47413">
    <property type="entry name" value="lambda repressor-like DNA-binding domains"/>
    <property type="match status" value="1"/>
</dbReference>
<name>A0ABM7VNI1_9ENTR</name>
<dbReference type="SMART" id="SM00530">
    <property type="entry name" value="HTH_XRE"/>
    <property type="match status" value="1"/>
</dbReference>
<dbReference type="InterPro" id="IPR050807">
    <property type="entry name" value="TransReg_Diox_bact_type"/>
</dbReference>
<keyword evidence="1" id="KW-0805">Transcription regulation</keyword>
<dbReference type="InterPro" id="IPR001387">
    <property type="entry name" value="Cro/C1-type_HTH"/>
</dbReference>
<dbReference type="CDD" id="cd02209">
    <property type="entry name" value="cupin_XRE_C"/>
    <property type="match status" value="1"/>
</dbReference>
<dbReference type="GO" id="GO:0003677">
    <property type="term" value="F:DNA binding"/>
    <property type="evidence" value="ECO:0007669"/>
    <property type="project" value="UniProtKB-KW"/>
</dbReference>
<evidence type="ECO:0000313" key="6">
    <source>
        <dbReference type="Proteomes" id="UP001320460"/>
    </source>
</evidence>
<dbReference type="PANTHER" id="PTHR46797">
    <property type="entry name" value="HTH-TYPE TRANSCRIPTIONAL REGULATOR"/>
    <property type="match status" value="1"/>
</dbReference>
<keyword evidence="2 5" id="KW-0238">DNA-binding</keyword>
<dbReference type="InterPro" id="IPR010982">
    <property type="entry name" value="Lambda_DNA-bd_dom_sf"/>
</dbReference>
<dbReference type="Gene3D" id="1.10.260.40">
    <property type="entry name" value="lambda repressor-like DNA-binding domains"/>
    <property type="match status" value="1"/>
</dbReference>
<dbReference type="CDD" id="cd00093">
    <property type="entry name" value="HTH_XRE"/>
    <property type="match status" value="1"/>
</dbReference>
<dbReference type="Gene3D" id="2.60.120.10">
    <property type="entry name" value="Jelly Rolls"/>
    <property type="match status" value="1"/>
</dbReference>
<gene>
    <name evidence="5" type="ORF">PDTA9734_00570</name>
</gene>
<dbReference type="EMBL" id="AP025334">
    <property type="protein sequence ID" value="BDD48570.1"/>
    <property type="molecule type" value="Genomic_DNA"/>
</dbReference>
<protein>
    <submittedName>
        <fullName evidence="5">DNA-binding protein</fullName>
    </submittedName>
</protein>
<dbReference type="InterPro" id="IPR013096">
    <property type="entry name" value="Cupin_2"/>
</dbReference>
<reference evidence="5 6" key="1">
    <citation type="submission" date="2021-12" db="EMBL/GenBank/DDBJ databases">
        <title>Complete genome sequence of Phytobacter diazotrophicus TA9734.</title>
        <authorList>
            <person name="Kubota H."/>
            <person name="Nakayama Y."/>
            <person name="Ariyoshi T."/>
        </authorList>
    </citation>
    <scope>NUCLEOTIDE SEQUENCE [LARGE SCALE GENOMIC DNA]</scope>
    <source>
        <strain evidence="5 6">TA9734</strain>
    </source>
</reference>
<organism evidence="5 6">
    <name type="scientific">Phytobacter diazotrophicus</name>
    <dbReference type="NCBI Taxonomy" id="395631"/>
    <lineage>
        <taxon>Bacteria</taxon>
        <taxon>Pseudomonadati</taxon>
        <taxon>Pseudomonadota</taxon>
        <taxon>Gammaproteobacteria</taxon>
        <taxon>Enterobacterales</taxon>
        <taxon>Enterobacteriaceae</taxon>
        <taxon>Phytobacter</taxon>
    </lineage>
</organism>
<evidence type="ECO:0000313" key="5">
    <source>
        <dbReference type="EMBL" id="BDD48570.1"/>
    </source>
</evidence>